<evidence type="ECO:0000256" key="5">
    <source>
        <dbReference type="ARBA" id="ARBA00022840"/>
    </source>
</evidence>
<evidence type="ECO:0000256" key="4">
    <source>
        <dbReference type="ARBA" id="ARBA00022741"/>
    </source>
</evidence>
<keyword evidence="2" id="KW-0507">mRNA processing</keyword>
<dbReference type="EMBL" id="MN739950">
    <property type="protein sequence ID" value="QHT79607.1"/>
    <property type="molecule type" value="Genomic_DNA"/>
</dbReference>
<keyword evidence="4" id="KW-0547">Nucleotide-binding</keyword>
<evidence type="ECO:0000256" key="7">
    <source>
        <dbReference type="ARBA" id="ARBA00023163"/>
    </source>
</evidence>
<comment type="subcellular location">
    <subcellularLocation>
        <location evidence="1">Virion</location>
    </subcellularLocation>
</comment>
<reference evidence="9" key="1">
    <citation type="journal article" date="2020" name="Nature">
        <title>Giant virus diversity and host interactions through global metagenomics.</title>
        <authorList>
            <person name="Schulz F."/>
            <person name="Roux S."/>
            <person name="Paez-Espino D."/>
            <person name="Jungbluth S."/>
            <person name="Walsh D.A."/>
            <person name="Denef V.J."/>
            <person name="McMahon K.D."/>
            <person name="Konstantinidis K.T."/>
            <person name="Eloe-Fadrosh E.A."/>
            <person name="Kyrpides N.C."/>
            <person name="Woyke T."/>
        </authorList>
    </citation>
    <scope>NUCLEOTIDE SEQUENCE</scope>
    <source>
        <strain evidence="9">GVMAG-M-3300023184-101</strain>
    </source>
</reference>
<dbReference type="Pfam" id="PF19244">
    <property type="entry name" value="Poly_A_pol_cat"/>
    <property type="match status" value="1"/>
</dbReference>
<evidence type="ECO:0000256" key="6">
    <source>
        <dbReference type="ARBA" id="ARBA00022844"/>
    </source>
</evidence>
<accession>A0A6C0HGS0</accession>
<evidence type="ECO:0000256" key="1">
    <source>
        <dbReference type="ARBA" id="ARBA00004328"/>
    </source>
</evidence>
<evidence type="ECO:0000256" key="3">
    <source>
        <dbReference type="ARBA" id="ARBA00022679"/>
    </source>
</evidence>
<protein>
    <recommendedName>
        <fullName evidence="8">Poly(A) polymerase catalytic subunit domain-containing protein</fullName>
    </recommendedName>
</protein>
<feature type="domain" description="Poly(A) polymerase catalytic subunit" evidence="8">
    <location>
        <begin position="48"/>
        <end position="176"/>
    </location>
</feature>
<dbReference type="GO" id="GO:0005524">
    <property type="term" value="F:ATP binding"/>
    <property type="evidence" value="ECO:0007669"/>
    <property type="project" value="UniProtKB-KW"/>
</dbReference>
<keyword evidence="7" id="KW-0804">Transcription</keyword>
<organism evidence="9">
    <name type="scientific">viral metagenome</name>
    <dbReference type="NCBI Taxonomy" id="1070528"/>
    <lineage>
        <taxon>unclassified sequences</taxon>
        <taxon>metagenomes</taxon>
        <taxon>organismal metagenomes</taxon>
    </lineage>
</organism>
<keyword evidence="5" id="KW-0067">ATP-binding</keyword>
<dbReference type="AlphaFoldDB" id="A0A6C0HGS0"/>
<name>A0A6C0HGS0_9ZZZZ</name>
<keyword evidence="3" id="KW-0808">Transferase</keyword>
<dbReference type="GO" id="GO:0016740">
    <property type="term" value="F:transferase activity"/>
    <property type="evidence" value="ECO:0007669"/>
    <property type="project" value="UniProtKB-KW"/>
</dbReference>
<dbReference type="GO" id="GO:0006397">
    <property type="term" value="P:mRNA processing"/>
    <property type="evidence" value="ECO:0007669"/>
    <property type="project" value="UniProtKB-KW"/>
</dbReference>
<dbReference type="InterPro" id="IPR045355">
    <property type="entry name" value="PolyA_pol_cat_su"/>
</dbReference>
<keyword evidence="6" id="KW-0946">Virion</keyword>
<evidence type="ECO:0000256" key="2">
    <source>
        <dbReference type="ARBA" id="ARBA00022664"/>
    </source>
</evidence>
<evidence type="ECO:0000259" key="8">
    <source>
        <dbReference type="Pfam" id="PF19244"/>
    </source>
</evidence>
<sequence length="480" mass="55665">MSKCNNINKKQTYEEKELALLRNAVDSLEKTSNMKIAQSPTVKNIVIILEQFLKRKKLVCYGGTAINNILPKKDQFYDRDLEIPDYDFYSPDAMNDAKELADIYAKAGYDSVEARSGVHHGTYKVFVQFIPIADITQMEPLLFKSILKEAIDIHGILYAPPNFLRLNVYKELSRPAGDISRWEKVYKRLNLLNKYYPIKNPKCNTLDFMRDFEGDPAIENSLYTTVKNSIIKQRLIFIGGYASSLYGKYMSLTERKKVENSPDFDALATDPKAAAMRIKTDLEKAGFTKIKINEKKGIGEIIAHHYEVVVDKDTVCFLYEPLGCHSYNTITIDKKQVKIATIDTMLNLFLAFLYADRPYYDHDRILCMCEYLFKVQIKNKLKQKGLLKRFGNDCYGKETTLASIRETRSLKHKELKNNRNSKEYMEYFFKYDPTEKQTNNTKNVKKTKKTKKTNINVKKTRKRKGRILKFVENALSKITL</sequence>
<dbReference type="GO" id="GO:0044423">
    <property type="term" value="C:virion component"/>
    <property type="evidence" value="ECO:0007669"/>
    <property type="project" value="UniProtKB-KW"/>
</dbReference>
<evidence type="ECO:0000313" key="9">
    <source>
        <dbReference type="EMBL" id="QHT79607.1"/>
    </source>
</evidence>
<proteinExistence type="predicted"/>